<protein>
    <recommendedName>
        <fullName evidence="6">Peptidyl-prolyl cis-trans isomerase</fullName>
        <ecNumber evidence="6">5.2.1.8</ecNumber>
    </recommendedName>
</protein>
<evidence type="ECO:0000256" key="3">
    <source>
        <dbReference type="ARBA" id="ARBA00023110"/>
    </source>
</evidence>
<proteinExistence type="inferred from homology"/>
<dbReference type="RefSeq" id="WP_084708805.1">
    <property type="nucleotide sequence ID" value="NZ_CP007202.1"/>
</dbReference>
<evidence type="ECO:0000256" key="4">
    <source>
        <dbReference type="ARBA" id="ARBA00023235"/>
    </source>
</evidence>
<feature type="domain" description="PPIase FKBP-type" evidence="8">
    <location>
        <begin position="193"/>
        <end position="276"/>
    </location>
</feature>
<evidence type="ECO:0000256" key="5">
    <source>
        <dbReference type="PROSITE-ProRule" id="PRU00277"/>
    </source>
</evidence>
<dbReference type="AlphaFoldDB" id="A0A0C5WKS3"/>
<dbReference type="PROSITE" id="PS50059">
    <property type="entry name" value="FKBP_PPIASE"/>
    <property type="match status" value="2"/>
</dbReference>
<dbReference type="GO" id="GO:0003755">
    <property type="term" value="F:peptidyl-prolyl cis-trans isomerase activity"/>
    <property type="evidence" value="ECO:0007669"/>
    <property type="project" value="UniProtKB-UniRule"/>
</dbReference>
<feature type="signal peptide" evidence="7">
    <location>
        <begin position="1"/>
        <end position="21"/>
    </location>
</feature>
<dbReference type="InterPro" id="IPR046357">
    <property type="entry name" value="PPIase_dom_sf"/>
</dbReference>
<keyword evidence="4 5" id="KW-0413">Isomerase</keyword>
<dbReference type="PATRIC" id="fig|1454006.5.peg.1374"/>
<dbReference type="EMBL" id="CP007202">
    <property type="protein sequence ID" value="AJR03410.1"/>
    <property type="molecule type" value="Genomic_DNA"/>
</dbReference>
<sequence length="276" mass="30029">MKKLLFIATLILFVSCSKDNADIDYRTQNDEEIQAYLAANNLQAQKTTSGLYYIIDEQGTGAQATFTDRVKVAYKGYLTNGTIFDESQTGLSFPILQNLIPGWAEGISLFKEGGKGKLLIPSHLAYGGKKNGKIPGGSVIIFDIELIYVNYVTENDAQIQSYLSDKNLVAEKSSTGLYYIIDEAGTGAQPTKTDNVTVAYKGTFLNGTVFDQSNTNGISFNLNEVIEGWTEGITYFKEGGSGTLIVPAHLGYGNLDYFTIPGGSVLLFDVNLIKVN</sequence>
<dbReference type="STRING" id="1454006.AW14_06995"/>
<evidence type="ECO:0000259" key="8">
    <source>
        <dbReference type="PROSITE" id="PS50059"/>
    </source>
</evidence>
<dbReference type="PANTHER" id="PTHR43811:SF19">
    <property type="entry name" value="39 KDA FK506-BINDING NUCLEAR PROTEIN"/>
    <property type="match status" value="1"/>
</dbReference>
<evidence type="ECO:0000313" key="9">
    <source>
        <dbReference type="EMBL" id="AJR03410.1"/>
    </source>
</evidence>
<name>A0A0C5WKS3_9FLAO</name>
<dbReference type="Pfam" id="PF00254">
    <property type="entry name" value="FKBP_C"/>
    <property type="match status" value="2"/>
</dbReference>
<comment type="catalytic activity">
    <reaction evidence="1 5 6">
        <text>[protein]-peptidylproline (omega=180) = [protein]-peptidylproline (omega=0)</text>
        <dbReference type="Rhea" id="RHEA:16237"/>
        <dbReference type="Rhea" id="RHEA-COMP:10747"/>
        <dbReference type="Rhea" id="RHEA-COMP:10748"/>
        <dbReference type="ChEBI" id="CHEBI:83833"/>
        <dbReference type="ChEBI" id="CHEBI:83834"/>
        <dbReference type="EC" id="5.2.1.8"/>
    </reaction>
</comment>
<comment type="similarity">
    <text evidence="2 6">Belongs to the FKBP-type PPIase family.</text>
</comment>
<evidence type="ECO:0000256" key="6">
    <source>
        <dbReference type="RuleBase" id="RU003915"/>
    </source>
</evidence>
<dbReference type="Proteomes" id="UP000032229">
    <property type="component" value="Chromosome"/>
</dbReference>
<keyword evidence="3 5" id="KW-0697">Rotamase</keyword>
<dbReference type="HOGENOM" id="CLU_082125_0_0_10"/>
<evidence type="ECO:0000256" key="7">
    <source>
        <dbReference type="SAM" id="SignalP"/>
    </source>
</evidence>
<feature type="chain" id="PRO_5002195274" description="Peptidyl-prolyl cis-trans isomerase" evidence="7">
    <location>
        <begin position="22"/>
        <end position="276"/>
    </location>
</feature>
<evidence type="ECO:0000313" key="10">
    <source>
        <dbReference type="Proteomes" id="UP000032229"/>
    </source>
</evidence>
<dbReference type="PROSITE" id="PS51257">
    <property type="entry name" value="PROKAR_LIPOPROTEIN"/>
    <property type="match status" value="1"/>
</dbReference>
<organism evidence="9 10">
    <name type="scientific">Siansivirga zeaxanthinifaciens CC-SAMT-1</name>
    <dbReference type="NCBI Taxonomy" id="1454006"/>
    <lineage>
        <taxon>Bacteria</taxon>
        <taxon>Pseudomonadati</taxon>
        <taxon>Bacteroidota</taxon>
        <taxon>Flavobacteriia</taxon>
        <taxon>Flavobacteriales</taxon>
        <taxon>Flavobacteriaceae</taxon>
        <taxon>Siansivirga</taxon>
    </lineage>
</organism>
<reference evidence="9 10" key="1">
    <citation type="submission" date="2014-02" db="EMBL/GenBank/DDBJ databases">
        <authorList>
            <person name="Young C.-C."/>
            <person name="Hameed A."/>
            <person name="Huang H.-C."/>
            <person name="Shahina M."/>
        </authorList>
    </citation>
    <scope>NUCLEOTIDE SEQUENCE [LARGE SCALE GENOMIC DNA]</scope>
    <source>
        <strain evidence="9 10">CC-SAMT-1</strain>
    </source>
</reference>
<evidence type="ECO:0000256" key="2">
    <source>
        <dbReference type="ARBA" id="ARBA00006577"/>
    </source>
</evidence>
<evidence type="ECO:0000256" key="1">
    <source>
        <dbReference type="ARBA" id="ARBA00000971"/>
    </source>
</evidence>
<dbReference type="PANTHER" id="PTHR43811">
    <property type="entry name" value="FKBP-TYPE PEPTIDYL-PROLYL CIS-TRANS ISOMERASE FKPA"/>
    <property type="match status" value="1"/>
</dbReference>
<dbReference type="SUPFAM" id="SSF54534">
    <property type="entry name" value="FKBP-like"/>
    <property type="match status" value="2"/>
</dbReference>
<dbReference type="Gene3D" id="3.10.50.40">
    <property type="match status" value="2"/>
</dbReference>
<gene>
    <name evidence="9" type="ORF">AW14_06995</name>
</gene>
<keyword evidence="7" id="KW-0732">Signal</keyword>
<dbReference type="EC" id="5.2.1.8" evidence="6"/>
<accession>A0A0C5WKS3</accession>
<keyword evidence="10" id="KW-1185">Reference proteome</keyword>
<dbReference type="InterPro" id="IPR001179">
    <property type="entry name" value="PPIase_FKBP_dom"/>
</dbReference>
<feature type="domain" description="PPIase FKBP-type" evidence="8">
    <location>
        <begin position="67"/>
        <end position="150"/>
    </location>
</feature>
<dbReference type="KEGG" id="sze:AW14_06995"/>